<dbReference type="InterPro" id="IPR034085">
    <property type="entry name" value="TOG"/>
</dbReference>
<dbReference type="GO" id="GO:0030951">
    <property type="term" value="P:establishment or maintenance of microtubule cytoskeleton polarity"/>
    <property type="evidence" value="ECO:0007669"/>
    <property type="project" value="InterPro"/>
</dbReference>
<dbReference type="Pfam" id="PF21041">
    <property type="entry name" value="XMAP215_CLASP_TOG"/>
    <property type="match status" value="3"/>
</dbReference>
<evidence type="ECO:0000313" key="6">
    <source>
        <dbReference type="EMBL" id="JAC75966.1"/>
    </source>
</evidence>
<feature type="compositionally biased region" description="Low complexity" evidence="4">
    <location>
        <begin position="260"/>
        <end position="277"/>
    </location>
</feature>
<name>A0A061RZH6_9CHLO</name>
<dbReference type="GO" id="GO:0007051">
    <property type="term" value="P:spindle organization"/>
    <property type="evidence" value="ECO:0007669"/>
    <property type="project" value="InterPro"/>
</dbReference>
<keyword evidence="3" id="KW-0206">Cytoskeleton</keyword>
<feature type="compositionally biased region" description="Pro residues" evidence="4">
    <location>
        <begin position="1890"/>
        <end position="1920"/>
    </location>
</feature>
<dbReference type="Gene3D" id="1.25.10.10">
    <property type="entry name" value="Leucine-rich Repeat Variant"/>
    <property type="match status" value="5"/>
</dbReference>
<dbReference type="GO" id="GO:0051010">
    <property type="term" value="F:microtubule plus-end binding"/>
    <property type="evidence" value="ECO:0007669"/>
    <property type="project" value="InterPro"/>
</dbReference>
<sequence>MEGDGGAAAAEEAKALTAARSLPWQERLTHSNWKVRSEACEDIQKAASGSLGTKDPKLEELADLLPKAVGDTNANVMDKGLDAAAAVLLSGEELHAARCAEDVCKVLMTKGLTARPATQKKVEEVLLLLVEQGQQAHVVDALIAGFNHKVPKAVSAAVGMALTVYSEFGAKTVKPQPILKALPQVFDSKDVKARSSAKKLTLVLGQWVGRELVESVLLEKMRDAMKKEVGEWLADLPSEKPQATRLTRKEQERRAKAEAARAAAGAADTEAGAPEDGAVKVEVPAEAPEADDDDVAVDSYEIAEPVDILRELKGSFWSGLESAKWQERKESLQLLKGLASAPRLAPGEYSDVNTALRKVIMKDSNVVCVSEAVQCTGCLAKGLRPAYKNASLQFLPLLLDKLKEKNSSVVSACQTSLAHMEKYCFQLPDVVDDIQAALSHTNPKVKQETLKFLVQTIKSRDEPFVKRLHKGLLPLLAKCVEEPTPALREAAMACLAEVAAKAGSMGPLEKALSGVDDAKKKKLTSMAQAAMSGEDTQLASAPPSPGHRSVPGPPASRPATAAPAGRTPAASGSRPSSARPRPKTASSAPSAAASAAESDDPVALNSTAPSGDEAIAKLEEAVGEAVVKGLRSVVWKERLEAMTTIQEKVSDLASSGSCADQLVFGLAALPGWGEKNFQVMGKCFEVCGEVAKLESSGFRKPHAFALLSGVVEKISDNKLKGPGTSAITSAAEAVGPAFMIGQVHKKASAHNNPKVHSESLEWINTTVLEFGLSVCGKNLVDMAKSSLASPNAAVRSSATKLVATMHRYLGPGLIDVLKPDLKPALLSAIETEIASNTEPAPEPCRASRTELSKKPAPVPASGKPQGKAKKVCQEADDDMLPRTDISGQITGRLLKELASGAWKERQAAIEQVNQVVAGAGGRIGPNVGDLLPALKQRLTDSNRNLAAGALHTLAAVCKAMGPAFERQGRAVLDGAVRCLGDNKKQVRDAVLGFLDAFLEVGGGSSIFPEIADGLKTLKVEGGKMETLCWLSSKVSAEWLEDQASIAAAITIAVAGIEDKAATVRAAGTTLLEDIVRACGGPAAQSALKEMDDPARRAALPHVNKVVGSQDPRSPARPPSAAASAPPSGSAKGSARPSTAPANSSLRKSIAPPTAKTLKGHASPSKAAEPADSEPPFVHDDKKDVRAQRRRGGFKPLNNLNDEIADLEAALATHTSPAMHKLMFSKDCPKHIQACDIVVGALVNHNEVVHSNMDHILHWLRIRMGDGNTQCLVKNLETLHAIFSDMEAQGVALSDYEASIILPSLAERSGHNQDRIRQKHRELLSMSSNICSRHIKLADALLEGVRSKNNRTRVECVEELGCLVERHGVAALKVSGKEKVLPTVAKMVSERDKALRGAVLGMLSIVYVSEGDVVWKQMGSLDNMQKSLIEDRFKFTDKEAKKTGTIIGDLRSQRMAERDGPPEDTSQAVPSGRVSPAQEASPEKQRPPVVMEVDLQQPVFRRSAVFQGQPRPAPEDGQGRSAISGGRSAIAAPPAVQQTPPQQARPEPSPLVMTQMPSGPASKPRSSANRTPEEVLSSWAHAMEQLESDNLQESVDGMKLFCFELMEASKGTSEKVVAGFCKTADRMVSRLTSRVDLVFDEATAVALREGSPPSSRSCKYVLNTLMQTLQFQGRTLALCLNQQTVEALMERLLLRLLDDRVNLLQEGGQLLKALNVLMLKILDNSNRTHVFSALLSLLRCPPQPLSASDSASARTQEQKFVDLVVKCLIKLTKALENFIDELDIGAILLAVHNFFHKLGAEEIRRRGAEDDKPLRMVKTVLHEICKYEGHGVQEVLVSVVPRDPAAMPIIHNYVDLNLQTLMAAGSIPRQALLSQSSATPVRPQQDRPGELPSPSPQAPAPPKTPATPAESPHPAPSPAPTPASATPTPSARSAASTPSSTPATQAAKQALASIFKKIGDRECTEQGLKELYHFQRSNPHVDVDYHLSRTSNAFRTYIQDGLNKVEQQEQRRAMASEAGTSSSVKDDGASISQRMARLRGRFADTSVSASADMGRAGTQNLDELRERMKQIQSQMPSQMPTAGTRNS</sequence>
<feature type="region of interest" description="Disordered" evidence="4">
    <location>
        <begin position="1443"/>
        <end position="1489"/>
    </location>
</feature>
<proteinExistence type="predicted"/>
<protein>
    <submittedName>
        <fullName evidence="6">Cytoskeleton-associated protein 5</fullName>
    </submittedName>
</protein>
<organism evidence="6">
    <name type="scientific">Tetraselmis sp. GSL018</name>
    <dbReference type="NCBI Taxonomy" id="582737"/>
    <lineage>
        <taxon>Eukaryota</taxon>
        <taxon>Viridiplantae</taxon>
        <taxon>Chlorophyta</taxon>
        <taxon>core chlorophytes</taxon>
        <taxon>Chlorodendrophyceae</taxon>
        <taxon>Chlorodendrales</taxon>
        <taxon>Chlorodendraceae</taxon>
        <taxon>Tetraselmis</taxon>
    </lineage>
</organism>
<evidence type="ECO:0000256" key="2">
    <source>
        <dbReference type="ARBA" id="ARBA00022490"/>
    </source>
</evidence>
<evidence type="ECO:0000256" key="4">
    <source>
        <dbReference type="SAM" id="MobiDB-lite"/>
    </source>
</evidence>
<dbReference type="SMART" id="SM01349">
    <property type="entry name" value="TOG"/>
    <property type="match status" value="5"/>
</dbReference>
<feature type="region of interest" description="Disordered" evidence="4">
    <location>
        <begin position="524"/>
        <end position="608"/>
    </location>
</feature>
<feature type="domain" description="TOG" evidence="5">
    <location>
        <begin position="8"/>
        <end position="242"/>
    </location>
</feature>
<feature type="region of interest" description="Disordered" evidence="4">
    <location>
        <begin position="1873"/>
        <end position="1944"/>
    </location>
</feature>
<feature type="region of interest" description="Disordered" evidence="4">
    <location>
        <begin position="2011"/>
        <end position="2031"/>
    </location>
</feature>
<dbReference type="InterPro" id="IPR011989">
    <property type="entry name" value="ARM-like"/>
</dbReference>
<feature type="domain" description="TOG" evidence="5">
    <location>
        <begin position="608"/>
        <end position="842"/>
    </location>
</feature>
<feature type="domain" description="TOG" evidence="5">
    <location>
        <begin position="301"/>
        <end position="537"/>
    </location>
</feature>
<feature type="compositionally biased region" description="Basic and acidic residues" evidence="4">
    <location>
        <begin position="1450"/>
        <end position="1460"/>
    </location>
</feature>
<dbReference type="EMBL" id="GBEZ01009637">
    <property type="protein sequence ID" value="JAC75966.1"/>
    <property type="molecule type" value="Transcribed_RNA"/>
</dbReference>
<feature type="domain" description="TOG" evidence="5">
    <location>
        <begin position="878"/>
        <end position="1111"/>
    </location>
</feature>
<dbReference type="InterPro" id="IPR048491">
    <property type="entry name" value="XMAP215_CLASP_TOG"/>
</dbReference>
<dbReference type="GO" id="GO:0046785">
    <property type="term" value="P:microtubule polymerization"/>
    <property type="evidence" value="ECO:0007669"/>
    <property type="project" value="InterPro"/>
</dbReference>
<feature type="region of interest" description="Disordered" evidence="4">
    <location>
        <begin position="240"/>
        <end position="277"/>
    </location>
</feature>
<dbReference type="InterPro" id="IPR045110">
    <property type="entry name" value="XMAP215"/>
</dbReference>
<feature type="compositionally biased region" description="Low complexity" evidence="4">
    <location>
        <begin position="1518"/>
        <end position="1545"/>
    </location>
</feature>
<dbReference type="GO" id="GO:0061863">
    <property type="term" value="F:microtubule plus end polymerase"/>
    <property type="evidence" value="ECO:0007669"/>
    <property type="project" value="InterPro"/>
</dbReference>
<feature type="region of interest" description="Disordered" evidence="4">
    <location>
        <begin position="1504"/>
        <end position="1574"/>
    </location>
</feature>
<feature type="compositionally biased region" description="Low complexity" evidence="4">
    <location>
        <begin position="1118"/>
        <end position="1137"/>
    </location>
</feature>
<reference evidence="6" key="1">
    <citation type="submission" date="2014-05" db="EMBL/GenBank/DDBJ databases">
        <title>The transcriptome of the halophilic microalga Tetraselmis sp. GSL018 isolated from the Great Salt Lake, Utah.</title>
        <authorList>
            <person name="Jinkerson R.E."/>
            <person name="D'Adamo S."/>
            <person name="Posewitz M.C."/>
        </authorList>
    </citation>
    <scope>NUCLEOTIDE SEQUENCE</scope>
    <source>
        <strain evidence="6">GSL018</strain>
    </source>
</reference>
<feature type="region of interest" description="Disordered" evidence="4">
    <location>
        <begin position="1104"/>
        <end position="1179"/>
    </location>
</feature>
<feature type="compositionally biased region" description="Basic and acidic residues" evidence="4">
    <location>
        <begin position="247"/>
        <end position="259"/>
    </location>
</feature>
<dbReference type="GO" id="GO:0005856">
    <property type="term" value="C:cytoskeleton"/>
    <property type="evidence" value="ECO:0007669"/>
    <property type="project" value="UniProtKB-SubCell"/>
</dbReference>
<feature type="compositionally biased region" description="Low complexity" evidence="4">
    <location>
        <begin position="1921"/>
        <end position="1944"/>
    </location>
</feature>
<evidence type="ECO:0000256" key="3">
    <source>
        <dbReference type="ARBA" id="ARBA00023212"/>
    </source>
</evidence>
<feature type="compositionally biased region" description="Low complexity" evidence="4">
    <location>
        <begin position="557"/>
        <end position="596"/>
    </location>
</feature>
<feature type="domain" description="TOG" evidence="5">
    <location>
        <begin position="1198"/>
        <end position="1441"/>
    </location>
</feature>
<feature type="region of interest" description="Disordered" evidence="4">
    <location>
        <begin position="835"/>
        <end position="873"/>
    </location>
</feature>
<keyword evidence="2" id="KW-0963">Cytoplasm</keyword>
<dbReference type="InterPro" id="IPR016024">
    <property type="entry name" value="ARM-type_fold"/>
</dbReference>
<dbReference type="PANTHER" id="PTHR12609">
    <property type="entry name" value="MICROTUBULE ASSOCIATED PROTEIN XMAP215"/>
    <property type="match status" value="1"/>
</dbReference>
<feature type="region of interest" description="Disordered" evidence="4">
    <location>
        <begin position="2043"/>
        <end position="2062"/>
    </location>
</feature>
<accession>A0A061RZH6</accession>
<comment type="subcellular location">
    <subcellularLocation>
        <location evidence="1">Cytoplasm</location>
        <location evidence="1">Cytoskeleton</location>
    </subcellularLocation>
</comment>
<gene>
    <name evidence="6" type="primary">CKAP5</name>
    <name evidence="6" type="ORF">TSPGSL018_21568</name>
</gene>
<evidence type="ECO:0000256" key="1">
    <source>
        <dbReference type="ARBA" id="ARBA00004245"/>
    </source>
</evidence>
<dbReference type="FunFam" id="1.25.10.10:FF:000019">
    <property type="entry name" value="Cytoskeleton-associated protein 5"/>
    <property type="match status" value="1"/>
</dbReference>
<evidence type="ECO:0000259" key="5">
    <source>
        <dbReference type="SMART" id="SM01349"/>
    </source>
</evidence>
<dbReference type="SUPFAM" id="SSF48371">
    <property type="entry name" value="ARM repeat"/>
    <property type="match status" value="2"/>
</dbReference>